<evidence type="ECO:0000256" key="1">
    <source>
        <dbReference type="ARBA" id="ARBA00004651"/>
    </source>
</evidence>
<dbReference type="InterPro" id="IPR004477">
    <property type="entry name" value="ComEC_N"/>
</dbReference>
<feature type="transmembrane region" description="Helical" evidence="6">
    <location>
        <begin position="44"/>
        <end position="61"/>
    </location>
</feature>
<dbReference type="InterPro" id="IPR004797">
    <property type="entry name" value="Competence_ComEC/Rec2"/>
</dbReference>
<evidence type="ECO:0000313" key="8">
    <source>
        <dbReference type="EMBL" id="MFD1781225.1"/>
    </source>
</evidence>
<keyword evidence="3 6" id="KW-0812">Transmembrane</keyword>
<dbReference type="PANTHER" id="PTHR30619:SF1">
    <property type="entry name" value="RECOMBINATION PROTEIN 2"/>
    <property type="match status" value="1"/>
</dbReference>
<comment type="caution">
    <text evidence="8">The sequence shown here is derived from an EMBL/GenBank/DDBJ whole genome shotgun (WGS) entry which is preliminary data.</text>
</comment>
<dbReference type="InterPro" id="IPR025405">
    <property type="entry name" value="DUF4131"/>
</dbReference>
<protein>
    <submittedName>
        <fullName evidence="8">DNA internalization-related competence protein ComEC/Rec2</fullName>
    </submittedName>
</protein>
<feature type="transmembrane region" description="Helical" evidence="6">
    <location>
        <begin position="503"/>
        <end position="520"/>
    </location>
</feature>
<evidence type="ECO:0000256" key="6">
    <source>
        <dbReference type="SAM" id="Phobius"/>
    </source>
</evidence>
<name>A0ABW4MW73_9BACI</name>
<feature type="transmembrane region" description="Helical" evidence="6">
    <location>
        <begin position="413"/>
        <end position="437"/>
    </location>
</feature>
<dbReference type="EMBL" id="JBHUEK010000031">
    <property type="protein sequence ID" value="MFD1781225.1"/>
    <property type="molecule type" value="Genomic_DNA"/>
</dbReference>
<dbReference type="Pfam" id="PF03772">
    <property type="entry name" value="Competence"/>
    <property type="match status" value="1"/>
</dbReference>
<dbReference type="SUPFAM" id="SSF56281">
    <property type="entry name" value="Metallo-hydrolase/oxidoreductase"/>
    <property type="match status" value="1"/>
</dbReference>
<evidence type="ECO:0000256" key="5">
    <source>
        <dbReference type="ARBA" id="ARBA00023136"/>
    </source>
</evidence>
<sequence length="789" mass="89704">MRKLLHYFRISVSLINKYGDFVKGKLVFLATFAIFGLLVPYTSFSWLSIILTLLLLGFIIIRHHFSLVILSIFTLFTFMCLFTIIDSNNHTKLNPTTERIEAEIVEAPAINGDKLSVIVNTSRDEKLLLVYYIKTEIEKKQLSTSVRIGLVCTFNGSLKEPQVARNPNSFNYKQYLYTQKIHWIFEANEMKAGECVSNEKWTINHLLLNIRDAGIRHIDTYFDGSTAGIIQALIYGERTNIASEIENSYQSLGLIHLLAISGLHVSLMTGMFYFLCIRFGMTREITAILLFCLLPAYIFIAGGSPSVIRSVLMSMLLLASMMWWKKGSILDVISFACMIMLVFNPYYIVNIGFQLSFLVSASLILSSKAIFKYYPTTIASLFVVSLLSQITSMPVLLFHFYEFSLLSLPLNMLYVPLYSVVILPFALLTVFLLSIFAPIGQIFAAMLSWMLEILNHVTVWVSQFTFALLTPGKPGLVLMVLYCSSILYFLICWEKRKSLMQSALLAPIVVLIFHMLLPYLNPYGEMTMLDVGQGDSIFIELPYRKGTYLIDTGGNIQFDQEQWQERRKEFSTANIIIPFLKSKGVQSLDKLIITHGDQDHIGGAKEIVEKVRINEIVLGKNKKDAKQEIELKKIATKEGIPIHLVERGQKWQEGGNTFYILAPKGDEMVENDNSIVIFTRFGGLSWLFTGDIEKEVELDLINTYKNMRIDVLKVGHHGSKTSSSESFIQHIHPKIALIPVGVNNRFNHPHPDVINRLKQEKIKVYRTDTNGAIQYRFFKNSGTFITTIP</sequence>
<evidence type="ECO:0000256" key="2">
    <source>
        <dbReference type="ARBA" id="ARBA00022475"/>
    </source>
</evidence>
<feature type="transmembrane region" description="Helical" evidence="6">
    <location>
        <begin position="329"/>
        <end position="347"/>
    </location>
</feature>
<gene>
    <name evidence="8" type="ORF">ACFSFW_21440</name>
</gene>
<feature type="transmembrane region" description="Helical" evidence="6">
    <location>
        <begin position="284"/>
        <end position="301"/>
    </location>
</feature>
<dbReference type="InterPro" id="IPR052159">
    <property type="entry name" value="Competence_DNA_uptake"/>
</dbReference>
<feature type="transmembrane region" description="Helical" evidence="6">
    <location>
        <begin position="475"/>
        <end position="491"/>
    </location>
</feature>
<dbReference type="InterPro" id="IPR036866">
    <property type="entry name" value="RibonucZ/Hydroxyglut_hydro"/>
</dbReference>
<feature type="transmembrane region" description="Helical" evidence="6">
    <location>
        <begin position="21"/>
        <end position="38"/>
    </location>
</feature>
<reference evidence="9" key="1">
    <citation type="journal article" date="2019" name="Int. J. Syst. Evol. Microbiol.">
        <title>The Global Catalogue of Microorganisms (GCM) 10K type strain sequencing project: providing services to taxonomists for standard genome sequencing and annotation.</title>
        <authorList>
            <consortium name="The Broad Institute Genomics Platform"/>
            <consortium name="The Broad Institute Genome Sequencing Center for Infectious Disease"/>
            <person name="Wu L."/>
            <person name="Ma J."/>
        </authorList>
    </citation>
    <scope>NUCLEOTIDE SEQUENCE [LARGE SCALE GENOMIC DNA]</scope>
    <source>
        <strain evidence="9">CCUG 15531</strain>
    </source>
</reference>
<evidence type="ECO:0000256" key="3">
    <source>
        <dbReference type="ARBA" id="ARBA00022692"/>
    </source>
</evidence>
<keyword evidence="5 6" id="KW-0472">Membrane</keyword>
<evidence type="ECO:0000313" key="9">
    <source>
        <dbReference type="Proteomes" id="UP001597227"/>
    </source>
</evidence>
<keyword evidence="4 6" id="KW-1133">Transmembrane helix</keyword>
<feature type="transmembrane region" description="Helical" evidence="6">
    <location>
        <begin position="254"/>
        <end position="277"/>
    </location>
</feature>
<dbReference type="CDD" id="cd07731">
    <property type="entry name" value="ComA-like_MBL-fold"/>
    <property type="match status" value="1"/>
</dbReference>
<feature type="transmembrane region" description="Helical" evidence="6">
    <location>
        <begin position="68"/>
        <end position="85"/>
    </location>
</feature>
<keyword evidence="2" id="KW-1003">Cell membrane</keyword>
<feature type="transmembrane region" description="Helical" evidence="6">
    <location>
        <begin position="378"/>
        <end position="401"/>
    </location>
</feature>
<dbReference type="NCBIfam" id="TIGR00360">
    <property type="entry name" value="ComEC_N-term"/>
    <property type="match status" value="1"/>
</dbReference>
<dbReference type="SMART" id="SM00849">
    <property type="entry name" value="Lactamase_B"/>
    <property type="match status" value="1"/>
</dbReference>
<dbReference type="Proteomes" id="UP001597227">
    <property type="component" value="Unassembled WGS sequence"/>
</dbReference>
<evidence type="ECO:0000256" key="4">
    <source>
        <dbReference type="ARBA" id="ARBA00022989"/>
    </source>
</evidence>
<keyword evidence="9" id="KW-1185">Reference proteome</keyword>
<dbReference type="Gene3D" id="3.60.15.10">
    <property type="entry name" value="Ribonuclease Z/Hydroxyacylglutathione hydrolase-like"/>
    <property type="match status" value="1"/>
</dbReference>
<accession>A0ABW4MW73</accession>
<dbReference type="InterPro" id="IPR001279">
    <property type="entry name" value="Metallo-B-lactamas"/>
</dbReference>
<dbReference type="InterPro" id="IPR035681">
    <property type="entry name" value="ComA-like_MBL"/>
</dbReference>
<dbReference type="RefSeq" id="WP_388041212.1">
    <property type="nucleotide sequence ID" value="NZ_JBHUEK010000031.1"/>
</dbReference>
<dbReference type="Pfam" id="PF00753">
    <property type="entry name" value="Lactamase_B"/>
    <property type="match status" value="1"/>
</dbReference>
<feature type="transmembrane region" description="Helical" evidence="6">
    <location>
        <begin position="449"/>
        <end position="469"/>
    </location>
</feature>
<dbReference type="PANTHER" id="PTHR30619">
    <property type="entry name" value="DNA INTERNALIZATION/COMPETENCE PROTEIN COMEC/REC2"/>
    <property type="match status" value="1"/>
</dbReference>
<organism evidence="8 9">
    <name type="scientific">Fredinandcohnia salidurans</name>
    <dbReference type="NCBI Taxonomy" id="2595041"/>
    <lineage>
        <taxon>Bacteria</taxon>
        <taxon>Bacillati</taxon>
        <taxon>Bacillota</taxon>
        <taxon>Bacilli</taxon>
        <taxon>Bacillales</taxon>
        <taxon>Bacillaceae</taxon>
        <taxon>Fredinandcohnia</taxon>
    </lineage>
</organism>
<comment type="subcellular location">
    <subcellularLocation>
        <location evidence="1">Cell membrane</location>
        <topology evidence="1">Multi-pass membrane protein</topology>
    </subcellularLocation>
</comment>
<dbReference type="Pfam" id="PF13567">
    <property type="entry name" value="DUF4131"/>
    <property type="match status" value="1"/>
</dbReference>
<evidence type="ECO:0000259" key="7">
    <source>
        <dbReference type="SMART" id="SM00849"/>
    </source>
</evidence>
<feature type="domain" description="Metallo-beta-lactamase" evidence="7">
    <location>
        <begin position="533"/>
        <end position="742"/>
    </location>
</feature>
<dbReference type="NCBIfam" id="TIGR00361">
    <property type="entry name" value="ComEC_Rec2"/>
    <property type="match status" value="1"/>
</dbReference>
<proteinExistence type="predicted"/>